<reference evidence="3 4" key="1">
    <citation type="submission" date="2018-08" db="EMBL/GenBank/DDBJ databases">
        <title>Paraburkholderia sp. DHOM06 isolated from forest soil.</title>
        <authorList>
            <person name="Gao Z.-H."/>
            <person name="Qiu L.-H."/>
        </authorList>
    </citation>
    <scope>NUCLEOTIDE SEQUENCE [LARGE SCALE GENOMIC DNA]</scope>
    <source>
        <strain evidence="3 4">DHOM06</strain>
    </source>
</reference>
<feature type="domain" description="Helix-turn-helix" evidence="2">
    <location>
        <begin position="11"/>
        <end position="57"/>
    </location>
</feature>
<dbReference type="EMBL" id="QRGA01000006">
    <property type="protein sequence ID" value="RDU98910.1"/>
    <property type="molecule type" value="Genomic_DNA"/>
</dbReference>
<feature type="compositionally biased region" description="Polar residues" evidence="1">
    <location>
        <begin position="59"/>
        <end position="70"/>
    </location>
</feature>
<dbReference type="Pfam" id="PF12728">
    <property type="entry name" value="HTH_17"/>
    <property type="match status" value="1"/>
</dbReference>
<dbReference type="InterPro" id="IPR036388">
    <property type="entry name" value="WH-like_DNA-bd_sf"/>
</dbReference>
<evidence type="ECO:0000256" key="1">
    <source>
        <dbReference type="SAM" id="MobiDB-lite"/>
    </source>
</evidence>
<dbReference type="InterPro" id="IPR010093">
    <property type="entry name" value="SinI_DNA-bd"/>
</dbReference>
<dbReference type="NCBIfam" id="NF047737">
    <property type="entry name" value="antiphage_MADS1"/>
    <property type="match status" value="1"/>
</dbReference>
<dbReference type="AlphaFoldDB" id="A0A3D8K1C4"/>
<organism evidence="3 4">
    <name type="scientific">Trinickia dinghuensis</name>
    <dbReference type="NCBI Taxonomy" id="2291023"/>
    <lineage>
        <taxon>Bacteria</taxon>
        <taxon>Pseudomonadati</taxon>
        <taxon>Pseudomonadota</taxon>
        <taxon>Betaproteobacteria</taxon>
        <taxon>Burkholderiales</taxon>
        <taxon>Burkholderiaceae</taxon>
        <taxon>Trinickia</taxon>
    </lineage>
</organism>
<accession>A0A3D8K1C4</accession>
<dbReference type="InterPro" id="IPR009061">
    <property type="entry name" value="DNA-bd_dom_put_sf"/>
</dbReference>
<comment type="caution">
    <text evidence="3">The sequence shown here is derived from an EMBL/GenBank/DDBJ whole genome shotgun (WGS) entry which is preliminary data.</text>
</comment>
<protein>
    <submittedName>
        <fullName evidence="3">DNA-binding protein</fullName>
    </submittedName>
</protein>
<sequence length="78" mass="8538">MPMNSGEEAILTIKEVAEYLKVTERTIYRLAAAKQIPAFKVGGTWRFSRADIDAWIDLQSTGKPGHGTSNEGKKAGTK</sequence>
<feature type="region of interest" description="Disordered" evidence="1">
    <location>
        <begin position="59"/>
        <end position="78"/>
    </location>
</feature>
<dbReference type="NCBIfam" id="TIGR01764">
    <property type="entry name" value="excise"/>
    <property type="match status" value="1"/>
</dbReference>
<keyword evidence="4" id="KW-1185">Reference proteome</keyword>
<evidence type="ECO:0000313" key="4">
    <source>
        <dbReference type="Proteomes" id="UP000256838"/>
    </source>
</evidence>
<keyword evidence="3" id="KW-0238">DNA-binding</keyword>
<proteinExistence type="predicted"/>
<evidence type="ECO:0000259" key="2">
    <source>
        <dbReference type="Pfam" id="PF12728"/>
    </source>
</evidence>
<dbReference type="OrthoDB" id="9800023at2"/>
<evidence type="ECO:0000313" key="3">
    <source>
        <dbReference type="EMBL" id="RDU98910.1"/>
    </source>
</evidence>
<dbReference type="GO" id="GO:0003677">
    <property type="term" value="F:DNA binding"/>
    <property type="evidence" value="ECO:0007669"/>
    <property type="project" value="UniProtKB-KW"/>
</dbReference>
<dbReference type="SUPFAM" id="SSF46955">
    <property type="entry name" value="Putative DNA-binding domain"/>
    <property type="match status" value="1"/>
</dbReference>
<name>A0A3D8K1C4_9BURK</name>
<dbReference type="Gene3D" id="1.10.10.10">
    <property type="entry name" value="Winged helix-like DNA-binding domain superfamily/Winged helix DNA-binding domain"/>
    <property type="match status" value="1"/>
</dbReference>
<dbReference type="InterPro" id="IPR041657">
    <property type="entry name" value="HTH_17"/>
</dbReference>
<gene>
    <name evidence="3" type="ORF">DWV00_11715</name>
</gene>
<dbReference type="Proteomes" id="UP000256838">
    <property type="component" value="Unassembled WGS sequence"/>
</dbReference>